<evidence type="ECO:0000256" key="10">
    <source>
        <dbReference type="ARBA" id="ARBA00023304"/>
    </source>
</evidence>
<organism evidence="12 13">
    <name type="scientific">Candidatus Methylomirabilis lanthanidiphila</name>
    <dbReference type="NCBI Taxonomy" id="2211376"/>
    <lineage>
        <taxon>Bacteria</taxon>
        <taxon>Candidatus Methylomirabilota</taxon>
        <taxon>Candidatus Methylomirabilia</taxon>
        <taxon>Candidatus Methylomirabilales</taxon>
        <taxon>Candidatus Methylomirabilaceae</taxon>
        <taxon>Candidatus Methylomirabilis</taxon>
    </lineage>
</organism>
<evidence type="ECO:0000256" key="3">
    <source>
        <dbReference type="ARBA" id="ARBA00004729"/>
    </source>
</evidence>
<dbReference type="InterPro" id="IPR015928">
    <property type="entry name" value="Aconitase/3IPM_dehydase_swvl"/>
</dbReference>
<comment type="pathway">
    <text evidence="3">Amino-acid biosynthesis; L-leucine biosynthesis; L-leucine from 3-methyl-2-oxobutanoate: step 2/4.</text>
</comment>
<protein>
    <recommendedName>
        <fullName evidence="6">3-isopropylmalate dehydratase</fullName>
        <ecNumber evidence="6">4.2.1.33</ecNumber>
    </recommendedName>
</protein>
<comment type="catalytic activity">
    <reaction evidence="1">
        <text>(2R,3S)-3-isopropylmalate = (2S)-2-isopropylmalate</text>
        <dbReference type="Rhea" id="RHEA:32287"/>
        <dbReference type="ChEBI" id="CHEBI:1178"/>
        <dbReference type="ChEBI" id="CHEBI:35121"/>
        <dbReference type="EC" id="4.2.1.33"/>
    </reaction>
</comment>
<dbReference type="InterPro" id="IPR000573">
    <property type="entry name" value="AconitaseA/IPMdHydase_ssu_swvl"/>
</dbReference>
<dbReference type="AlphaFoldDB" id="A0A564ZM63"/>
<sequence length="198" mass="21997">MRQDDIRRQISGRAMPLPGNDIDTDRIIPARFLKCITFEGLEAHVFEDDRRQMPDHPFNQARCRGATILVVGQNFGCGSSREHAPEALRRWGIRGIVGTSFAEIFFGNCTAIGLPCLTSHTKDLAELSEVLARRPEQEIILDLENRVVQFGEQSILAMIPDGARNQLLAGTWNAMGVLSEAGETTDRVARSLPYVTGY</sequence>
<dbReference type="PANTHER" id="PTHR43345">
    <property type="entry name" value="3-ISOPROPYLMALATE DEHYDRATASE SMALL SUBUNIT 2-RELATED-RELATED"/>
    <property type="match status" value="1"/>
</dbReference>
<dbReference type="EMBL" id="CABIKM010000038">
    <property type="protein sequence ID" value="VUZ85947.1"/>
    <property type="molecule type" value="Genomic_DNA"/>
</dbReference>
<evidence type="ECO:0000256" key="6">
    <source>
        <dbReference type="ARBA" id="ARBA00011998"/>
    </source>
</evidence>
<proteinExistence type="inferred from homology"/>
<evidence type="ECO:0000256" key="9">
    <source>
        <dbReference type="ARBA" id="ARBA00023239"/>
    </source>
</evidence>
<evidence type="ECO:0000259" key="11">
    <source>
        <dbReference type="Pfam" id="PF00694"/>
    </source>
</evidence>
<dbReference type="PANTHER" id="PTHR43345:SF5">
    <property type="entry name" value="3-ISOPROPYLMALATE DEHYDRATASE SMALL SUBUNIT"/>
    <property type="match status" value="1"/>
</dbReference>
<dbReference type="EC" id="4.2.1.33" evidence="6"/>
<evidence type="ECO:0000256" key="7">
    <source>
        <dbReference type="ARBA" id="ARBA00022430"/>
    </source>
</evidence>
<evidence type="ECO:0000256" key="8">
    <source>
        <dbReference type="ARBA" id="ARBA00022605"/>
    </source>
</evidence>
<evidence type="ECO:0000256" key="1">
    <source>
        <dbReference type="ARBA" id="ARBA00000491"/>
    </source>
</evidence>
<comment type="subunit">
    <text evidence="5">Heterodimer of LeuC and LeuD.</text>
</comment>
<evidence type="ECO:0000256" key="2">
    <source>
        <dbReference type="ARBA" id="ARBA00002695"/>
    </source>
</evidence>
<dbReference type="NCBIfam" id="NF002458">
    <property type="entry name" value="PRK01641.1"/>
    <property type="match status" value="1"/>
</dbReference>
<gene>
    <name evidence="12" type="ORF">MELA_02341</name>
</gene>
<keyword evidence="10" id="KW-0100">Branched-chain amino acid biosynthesis</keyword>
<dbReference type="SUPFAM" id="SSF52016">
    <property type="entry name" value="LeuD/IlvD-like"/>
    <property type="match status" value="1"/>
</dbReference>
<dbReference type="InterPro" id="IPR033940">
    <property type="entry name" value="IPMI_Swivel"/>
</dbReference>
<comment type="similarity">
    <text evidence="4">Belongs to the LeuD family. LeuD type 1 subfamily.</text>
</comment>
<dbReference type="GO" id="GO:0003861">
    <property type="term" value="F:3-isopropylmalate dehydratase activity"/>
    <property type="evidence" value="ECO:0007669"/>
    <property type="project" value="UniProtKB-EC"/>
</dbReference>
<comment type="function">
    <text evidence="2">Catalyzes the isomerization between 2-isopropylmalate and 3-isopropylmalate, via the formation of 2-isopropylmaleate.</text>
</comment>
<evidence type="ECO:0000256" key="4">
    <source>
        <dbReference type="ARBA" id="ARBA00009845"/>
    </source>
</evidence>
<keyword evidence="7" id="KW-0432">Leucine biosynthesis</keyword>
<evidence type="ECO:0000313" key="13">
    <source>
        <dbReference type="Proteomes" id="UP000334340"/>
    </source>
</evidence>
<keyword evidence="13" id="KW-1185">Reference proteome</keyword>
<dbReference type="CDD" id="cd01577">
    <property type="entry name" value="IPMI_Swivel"/>
    <property type="match status" value="1"/>
</dbReference>
<feature type="domain" description="Aconitase A/isopropylmalate dehydratase small subunit swivel" evidence="11">
    <location>
        <begin position="10"/>
        <end position="114"/>
    </location>
</feature>
<keyword evidence="9 12" id="KW-0456">Lyase</keyword>
<keyword evidence="12" id="KW-0413">Isomerase</keyword>
<dbReference type="InterPro" id="IPR050075">
    <property type="entry name" value="LeuD"/>
</dbReference>
<reference evidence="12 13" key="1">
    <citation type="submission" date="2019-07" db="EMBL/GenBank/DDBJ databases">
        <authorList>
            <person name="Cremers G."/>
        </authorList>
    </citation>
    <scope>NUCLEOTIDE SEQUENCE [LARGE SCALE GENOMIC DNA]</scope>
</reference>
<dbReference type="Pfam" id="PF00694">
    <property type="entry name" value="Aconitase_C"/>
    <property type="match status" value="1"/>
</dbReference>
<dbReference type="GO" id="GO:0009098">
    <property type="term" value="P:L-leucine biosynthetic process"/>
    <property type="evidence" value="ECO:0007669"/>
    <property type="project" value="UniProtKB-KW"/>
</dbReference>
<accession>A0A564ZM63</accession>
<keyword evidence="8" id="KW-0028">Amino-acid biosynthesis</keyword>
<dbReference type="Proteomes" id="UP000334340">
    <property type="component" value="Unassembled WGS sequence"/>
</dbReference>
<evidence type="ECO:0000256" key="5">
    <source>
        <dbReference type="ARBA" id="ARBA00011271"/>
    </source>
</evidence>
<evidence type="ECO:0000313" key="12">
    <source>
        <dbReference type="EMBL" id="VUZ85947.1"/>
    </source>
</evidence>
<dbReference type="Gene3D" id="3.20.19.10">
    <property type="entry name" value="Aconitase, domain 4"/>
    <property type="match status" value="1"/>
</dbReference>
<name>A0A564ZM63_9BACT</name>
<dbReference type="GO" id="GO:0016853">
    <property type="term" value="F:isomerase activity"/>
    <property type="evidence" value="ECO:0007669"/>
    <property type="project" value="UniProtKB-KW"/>
</dbReference>